<keyword evidence="11" id="KW-0407">Ion channel</keyword>
<evidence type="ECO:0000256" key="1">
    <source>
        <dbReference type="ARBA" id="ARBA00004141"/>
    </source>
</evidence>
<evidence type="ECO:0000256" key="8">
    <source>
        <dbReference type="ARBA" id="ARBA00022989"/>
    </source>
</evidence>
<dbReference type="GO" id="GO:0005249">
    <property type="term" value="F:voltage-gated potassium channel activity"/>
    <property type="evidence" value="ECO:0007669"/>
    <property type="project" value="InterPro"/>
</dbReference>
<dbReference type="PRINTS" id="PR00169">
    <property type="entry name" value="KCHANNEL"/>
</dbReference>
<feature type="transmembrane region" description="Helical" evidence="12">
    <location>
        <begin position="151"/>
        <end position="172"/>
    </location>
</feature>
<dbReference type="GO" id="GO:0001508">
    <property type="term" value="P:action potential"/>
    <property type="evidence" value="ECO:0007669"/>
    <property type="project" value="TreeGrafter"/>
</dbReference>
<keyword evidence="3" id="KW-0633">Potassium transport</keyword>
<keyword evidence="6" id="KW-0851">Voltage-gated channel</keyword>
<dbReference type="FunFam" id="1.10.287.70:FF:000028">
    <property type="entry name" value="potassium voltage-gated channel subfamily D member 3"/>
    <property type="match status" value="1"/>
</dbReference>
<dbReference type="Pfam" id="PF00520">
    <property type="entry name" value="Ion_trans"/>
    <property type="match status" value="1"/>
</dbReference>
<keyword evidence="5" id="KW-0631">Potassium channel</keyword>
<keyword evidence="4 12" id="KW-0812">Transmembrane</keyword>
<feature type="non-terminal residue" evidence="14">
    <location>
        <position position="289"/>
    </location>
</feature>
<feature type="transmembrane region" description="Helical" evidence="12">
    <location>
        <begin position="78"/>
        <end position="99"/>
    </location>
</feature>
<evidence type="ECO:0000256" key="5">
    <source>
        <dbReference type="ARBA" id="ARBA00022826"/>
    </source>
</evidence>
<protein>
    <recommendedName>
        <fullName evidence="13">Ion transport domain-containing protein</fullName>
    </recommendedName>
</protein>
<evidence type="ECO:0000256" key="6">
    <source>
        <dbReference type="ARBA" id="ARBA00022882"/>
    </source>
</evidence>
<evidence type="ECO:0000256" key="10">
    <source>
        <dbReference type="ARBA" id="ARBA00023136"/>
    </source>
</evidence>
<dbReference type="EMBL" id="CAJNOR010007576">
    <property type="protein sequence ID" value="CAF1619714.1"/>
    <property type="molecule type" value="Genomic_DNA"/>
</dbReference>
<organism evidence="14 15">
    <name type="scientific">Adineta ricciae</name>
    <name type="common">Rotifer</name>
    <dbReference type="NCBI Taxonomy" id="249248"/>
    <lineage>
        <taxon>Eukaryota</taxon>
        <taxon>Metazoa</taxon>
        <taxon>Spiralia</taxon>
        <taxon>Gnathifera</taxon>
        <taxon>Rotifera</taxon>
        <taxon>Eurotatoria</taxon>
        <taxon>Bdelloidea</taxon>
        <taxon>Adinetida</taxon>
        <taxon>Adinetidae</taxon>
        <taxon>Adineta</taxon>
    </lineage>
</organism>
<sequence>ISCLSLATETLPEFDEKWDNICRIRANVSLSSSYVPRCSALFTSPFFIIETICVSYFTIEFLLRFISTPSYYRFITSLLNWTDLAAIVPYYVFLCVQLTDRKIDLNASTFIILRLLRLFRFLRVFKIYLIFHRLKSLRVLSATLKESFMDFTIMIVALTLVAFLFGAATYFAEKDTDRESFDSIFSATYWAILTITSVGYGDMYPITPIGRILSCLCALFGAATMGMLISVLVDRYQRVYKRKKFLPQDETSFLETIEDQNHQTEDIILTRASSKHPPREKRNVSSTNM</sequence>
<evidence type="ECO:0000256" key="2">
    <source>
        <dbReference type="ARBA" id="ARBA00022448"/>
    </source>
</evidence>
<feature type="transmembrane region" description="Helical" evidence="12">
    <location>
        <begin position="184"/>
        <end position="203"/>
    </location>
</feature>
<dbReference type="PANTHER" id="PTHR11537">
    <property type="entry name" value="VOLTAGE-GATED POTASSIUM CHANNEL"/>
    <property type="match status" value="1"/>
</dbReference>
<evidence type="ECO:0000313" key="14">
    <source>
        <dbReference type="EMBL" id="CAF1619714.1"/>
    </source>
</evidence>
<dbReference type="Gene3D" id="1.20.120.350">
    <property type="entry name" value="Voltage-gated potassium channels. Chain C"/>
    <property type="match status" value="1"/>
</dbReference>
<keyword evidence="7" id="KW-0630">Potassium</keyword>
<comment type="subcellular location">
    <subcellularLocation>
        <location evidence="1">Membrane</location>
        <topology evidence="1">Multi-pass membrane protein</topology>
    </subcellularLocation>
</comment>
<dbReference type="InterPro" id="IPR005821">
    <property type="entry name" value="Ion_trans_dom"/>
</dbReference>
<feature type="transmembrane region" description="Helical" evidence="12">
    <location>
        <begin position="46"/>
        <end position="66"/>
    </location>
</feature>
<evidence type="ECO:0000313" key="15">
    <source>
        <dbReference type="Proteomes" id="UP000663828"/>
    </source>
</evidence>
<dbReference type="Gene3D" id="1.10.287.70">
    <property type="match status" value="1"/>
</dbReference>
<evidence type="ECO:0000256" key="3">
    <source>
        <dbReference type="ARBA" id="ARBA00022538"/>
    </source>
</evidence>
<dbReference type="Proteomes" id="UP000663828">
    <property type="component" value="Unassembled WGS sequence"/>
</dbReference>
<name>A0A816CAA2_ADIRI</name>
<keyword evidence="9" id="KW-0406">Ion transport</keyword>
<evidence type="ECO:0000256" key="11">
    <source>
        <dbReference type="ARBA" id="ARBA00023303"/>
    </source>
</evidence>
<keyword evidence="2" id="KW-0813">Transport</keyword>
<reference evidence="14" key="1">
    <citation type="submission" date="2021-02" db="EMBL/GenBank/DDBJ databases">
        <authorList>
            <person name="Nowell W R."/>
        </authorList>
    </citation>
    <scope>NUCLEOTIDE SEQUENCE</scope>
</reference>
<accession>A0A816CAA2</accession>
<feature type="transmembrane region" description="Helical" evidence="12">
    <location>
        <begin position="209"/>
        <end position="233"/>
    </location>
</feature>
<evidence type="ECO:0000256" key="12">
    <source>
        <dbReference type="SAM" id="Phobius"/>
    </source>
</evidence>
<gene>
    <name evidence="14" type="ORF">XAT740_LOCUS50067</name>
</gene>
<dbReference type="InterPro" id="IPR028325">
    <property type="entry name" value="VG_K_chnl"/>
</dbReference>
<dbReference type="InterPro" id="IPR027359">
    <property type="entry name" value="Volt_channel_dom_sf"/>
</dbReference>
<keyword evidence="15" id="KW-1185">Reference proteome</keyword>
<evidence type="ECO:0000256" key="7">
    <source>
        <dbReference type="ARBA" id="ARBA00022958"/>
    </source>
</evidence>
<dbReference type="AlphaFoldDB" id="A0A816CAA2"/>
<keyword evidence="8 12" id="KW-1133">Transmembrane helix</keyword>
<evidence type="ECO:0000256" key="9">
    <source>
        <dbReference type="ARBA" id="ARBA00023065"/>
    </source>
</evidence>
<keyword evidence="10 12" id="KW-0472">Membrane</keyword>
<comment type="caution">
    <text evidence="14">The sequence shown here is derived from an EMBL/GenBank/DDBJ whole genome shotgun (WGS) entry which is preliminary data.</text>
</comment>
<feature type="transmembrane region" description="Helical" evidence="12">
    <location>
        <begin position="111"/>
        <end position="131"/>
    </location>
</feature>
<dbReference type="GO" id="GO:0008076">
    <property type="term" value="C:voltage-gated potassium channel complex"/>
    <property type="evidence" value="ECO:0007669"/>
    <property type="project" value="InterPro"/>
</dbReference>
<dbReference type="PANTHER" id="PTHR11537:SF254">
    <property type="entry name" value="POTASSIUM VOLTAGE-GATED CHANNEL PROTEIN SHAB"/>
    <property type="match status" value="1"/>
</dbReference>
<feature type="domain" description="Ion transport" evidence="13">
    <location>
        <begin position="40"/>
        <end position="243"/>
    </location>
</feature>
<proteinExistence type="predicted"/>
<evidence type="ECO:0000259" key="13">
    <source>
        <dbReference type="Pfam" id="PF00520"/>
    </source>
</evidence>
<dbReference type="SUPFAM" id="SSF81324">
    <property type="entry name" value="Voltage-gated potassium channels"/>
    <property type="match status" value="1"/>
</dbReference>
<evidence type="ECO:0000256" key="4">
    <source>
        <dbReference type="ARBA" id="ARBA00022692"/>
    </source>
</evidence>